<sequence>MLITVTPATVEPVTLEEAKAHLRVDHDADDGLISSHIAAAREVVERFTGRALAAATYRWASEDCGPYLLPIWPASVTLVSSVVNGSRVDADVFDFDADRSIVSGDFGTAVRVEFATDPGAVPESLKAAIKLRVEAMYDASPDEKETLIKAADALAQPFRMNMGV</sequence>
<dbReference type="EMBL" id="JALGRD010000002">
    <property type="protein sequence ID" value="MCJ0972684.1"/>
    <property type="molecule type" value="Genomic_DNA"/>
</dbReference>
<evidence type="ECO:0000313" key="1">
    <source>
        <dbReference type="EMBL" id="MCJ0972684.1"/>
    </source>
</evidence>
<dbReference type="InterPro" id="IPR021146">
    <property type="entry name" value="Phage_gp6-like_head-tail"/>
</dbReference>
<comment type="caution">
    <text evidence="1">The sequence shown here is derived from an EMBL/GenBank/DDBJ whole genome shotgun (WGS) entry which is preliminary data.</text>
</comment>
<gene>
    <name evidence="1" type="ORF">MST27_04800</name>
</gene>
<accession>A0A9X1W3Q6</accession>
<dbReference type="Proteomes" id="UP001139682">
    <property type="component" value="Unassembled WGS sequence"/>
</dbReference>
<dbReference type="InterPro" id="IPR011738">
    <property type="entry name" value="Phage_CHP"/>
</dbReference>
<protein>
    <submittedName>
        <fullName evidence="1">Head-tail connector protein</fullName>
    </submittedName>
</protein>
<dbReference type="Pfam" id="PF05135">
    <property type="entry name" value="Phage_connect_1"/>
    <property type="match status" value="1"/>
</dbReference>
<proteinExistence type="predicted"/>
<name>A0A9X1W3Q6_9GAMM</name>
<reference evidence="1" key="1">
    <citation type="submission" date="2022-03" db="EMBL/GenBank/DDBJ databases">
        <title>Pseudomonas marianensis sp. nov., a marine bacterium isolated from deep-sea sediments of the Mariana Trench.</title>
        <authorList>
            <person name="Wei Y."/>
        </authorList>
    </citation>
    <scope>NUCLEOTIDE SEQUENCE</scope>
    <source>
        <strain evidence="1">PS1</strain>
    </source>
</reference>
<dbReference type="Gene3D" id="1.10.3230.30">
    <property type="entry name" value="Phage gp6-like head-tail connector protein"/>
    <property type="match status" value="1"/>
</dbReference>
<dbReference type="NCBIfam" id="TIGR01560">
    <property type="entry name" value="put_DNA_pack"/>
    <property type="match status" value="1"/>
</dbReference>
<evidence type="ECO:0000313" key="2">
    <source>
        <dbReference type="Proteomes" id="UP001139682"/>
    </source>
</evidence>
<organism evidence="1 2">
    <name type="scientific">Stutzerimonas marianensis</name>
    <dbReference type="NCBI Taxonomy" id="2929513"/>
    <lineage>
        <taxon>Bacteria</taxon>
        <taxon>Pseudomonadati</taxon>
        <taxon>Pseudomonadota</taxon>
        <taxon>Gammaproteobacteria</taxon>
        <taxon>Pseudomonadales</taxon>
        <taxon>Pseudomonadaceae</taxon>
        <taxon>Stutzerimonas</taxon>
    </lineage>
</organism>
<dbReference type="RefSeq" id="WP_243604868.1">
    <property type="nucleotide sequence ID" value="NZ_JALGRD010000002.1"/>
</dbReference>
<dbReference type="NCBIfam" id="TIGR02215">
    <property type="entry name" value="phage_chp_gp8"/>
    <property type="match status" value="1"/>
</dbReference>
<keyword evidence="2" id="KW-1185">Reference proteome</keyword>
<dbReference type="AlphaFoldDB" id="A0A9X1W3Q6"/>
<dbReference type="CDD" id="cd08054">
    <property type="entry name" value="gp6"/>
    <property type="match status" value="1"/>
</dbReference>
<dbReference type="InterPro" id="IPR006450">
    <property type="entry name" value="Phage_HK97_gp6-like"/>
</dbReference>